<dbReference type="InParanoid" id="A2E0Q9"/>
<name>A2E0Q9_TRIV3</name>
<evidence type="ECO:0000313" key="1">
    <source>
        <dbReference type="EMBL" id="EAY13804.1"/>
    </source>
</evidence>
<dbReference type="RefSeq" id="XP_001326027.1">
    <property type="nucleotide sequence ID" value="XM_001325992.1"/>
</dbReference>
<protein>
    <submittedName>
        <fullName evidence="1">Uncharacterized protein</fullName>
    </submittedName>
</protein>
<dbReference type="Proteomes" id="UP000001542">
    <property type="component" value="Unassembled WGS sequence"/>
</dbReference>
<dbReference type="KEGG" id="tva:4771789"/>
<evidence type="ECO:0000313" key="2">
    <source>
        <dbReference type="Proteomes" id="UP000001542"/>
    </source>
</evidence>
<proteinExistence type="predicted"/>
<reference evidence="1" key="1">
    <citation type="submission" date="2006-10" db="EMBL/GenBank/DDBJ databases">
        <authorList>
            <person name="Amadeo P."/>
            <person name="Zhao Q."/>
            <person name="Wortman J."/>
            <person name="Fraser-Liggett C."/>
            <person name="Carlton J."/>
        </authorList>
    </citation>
    <scope>NUCLEOTIDE SEQUENCE</scope>
    <source>
        <strain evidence="1">G3</strain>
    </source>
</reference>
<dbReference type="VEuPathDB" id="TrichDB:TVAGG3_0073590"/>
<accession>A2E0Q9</accession>
<sequence>MDSLDQKDVVAILEYFGWNWDLAADHLQCDPKQLYEDYSQFQTKRPNVLTTESAFAAGHISKESVKKSQLFIKEHLAEQLPLLFKKDLSDEQKHDIAQSILVDMGFTYRLLHSQEFIDAYNAIEEEALQLEKWREQGQYLTILEDALYRIVGAHMNKEKSQ</sequence>
<dbReference type="EMBL" id="DS113280">
    <property type="protein sequence ID" value="EAY13804.1"/>
    <property type="molecule type" value="Genomic_DNA"/>
</dbReference>
<dbReference type="OrthoDB" id="10485667at2759"/>
<keyword evidence="2" id="KW-1185">Reference proteome</keyword>
<dbReference type="VEuPathDB" id="TrichDB:TVAG_468200"/>
<organism evidence="1 2">
    <name type="scientific">Trichomonas vaginalis (strain ATCC PRA-98 / G3)</name>
    <dbReference type="NCBI Taxonomy" id="412133"/>
    <lineage>
        <taxon>Eukaryota</taxon>
        <taxon>Metamonada</taxon>
        <taxon>Parabasalia</taxon>
        <taxon>Trichomonadida</taxon>
        <taxon>Trichomonadidae</taxon>
        <taxon>Trichomonas</taxon>
    </lineage>
</organism>
<reference evidence="1" key="2">
    <citation type="journal article" date="2007" name="Science">
        <title>Draft genome sequence of the sexually transmitted pathogen Trichomonas vaginalis.</title>
        <authorList>
            <person name="Carlton J.M."/>
            <person name="Hirt R.P."/>
            <person name="Silva J.C."/>
            <person name="Delcher A.L."/>
            <person name="Schatz M."/>
            <person name="Zhao Q."/>
            <person name="Wortman J.R."/>
            <person name="Bidwell S.L."/>
            <person name="Alsmark U.C.M."/>
            <person name="Besteiro S."/>
            <person name="Sicheritz-Ponten T."/>
            <person name="Noel C.J."/>
            <person name="Dacks J.B."/>
            <person name="Foster P.G."/>
            <person name="Simillion C."/>
            <person name="Van de Peer Y."/>
            <person name="Miranda-Saavedra D."/>
            <person name="Barton G.J."/>
            <person name="Westrop G.D."/>
            <person name="Mueller S."/>
            <person name="Dessi D."/>
            <person name="Fiori P.L."/>
            <person name="Ren Q."/>
            <person name="Paulsen I."/>
            <person name="Zhang H."/>
            <person name="Bastida-Corcuera F.D."/>
            <person name="Simoes-Barbosa A."/>
            <person name="Brown M.T."/>
            <person name="Hayes R.D."/>
            <person name="Mukherjee M."/>
            <person name="Okumura C.Y."/>
            <person name="Schneider R."/>
            <person name="Smith A.J."/>
            <person name="Vanacova S."/>
            <person name="Villalvazo M."/>
            <person name="Haas B.J."/>
            <person name="Pertea M."/>
            <person name="Feldblyum T.V."/>
            <person name="Utterback T.R."/>
            <person name="Shu C.L."/>
            <person name="Osoegawa K."/>
            <person name="de Jong P.J."/>
            <person name="Hrdy I."/>
            <person name="Horvathova L."/>
            <person name="Zubacova Z."/>
            <person name="Dolezal P."/>
            <person name="Malik S.B."/>
            <person name="Logsdon J.M. Jr."/>
            <person name="Henze K."/>
            <person name="Gupta A."/>
            <person name="Wang C.C."/>
            <person name="Dunne R.L."/>
            <person name="Upcroft J.A."/>
            <person name="Upcroft P."/>
            <person name="White O."/>
            <person name="Salzberg S.L."/>
            <person name="Tang P."/>
            <person name="Chiu C.-H."/>
            <person name="Lee Y.-S."/>
            <person name="Embley T.M."/>
            <person name="Coombs G.H."/>
            <person name="Mottram J.C."/>
            <person name="Tachezy J."/>
            <person name="Fraser-Liggett C.M."/>
            <person name="Johnson P.J."/>
        </authorList>
    </citation>
    <scope>NUCLEOTIDE SEQUENCE [LARGE SCALE GENOMIC DNA]</scope>
    <source>
        <strain evidence="1">G3</strain>
    </source>
</reference>
<dbReference type="AlphaFoldDB" id="A2E0Q9"/>
<gene>
    <name evidence="1" type="ORF">TVAG_468200</name>
</gene>